<gene>
    <name evidence="4" type="ORF">BDZ31_002035</name>
</gene>
<name>A0A840IC32_9ACTN</name>
<accession>A0A840IC32</accession>
<dbReference type="Gene3D" id="3.10.580.10">
    <property type="entry name" value="CBS-domain"/>
    <property type="match status" value="1"/>
</dbReference>
<comment type="caution">
    <text evidence="4">The sequence shown here is derived from an EMBL/GenBank/DDBJ whole genome shotgun (WGS) entry which is preliminary data.</text>
</comment>
<feature type="domain" description="CBS" evidence="3">
    <location>
        <begin position="80"/>
        <end position="135"/>
    </location>
</feature>
<evidence type="ECO:0000313" key="5">
    <source>
        <dbReference type="Proteomes" id="UP000585272"/>
    </source>
</evidence>
<dbReference type="Pfam" id="PF00571">
    <property type="entry name" value="CBS"/>
    <property type="match status" value="2"/>
</dbReference>
<organism evidence="4 5">
    <name type="scientific">Conexibacter arvalis</name>
    <dbReference type="NCBI Taxonomy" id="912552"/>
    <lineage>
        <taxon>Bacteria</taxon>
        <taxon>Bacillati</taxon>
        <taxon>Actinomycetota</taxon>
        <taxon>Thermoleophilia</taxon>
        <taxon>Solirubrobacterales</taxon>
        <taxon>Conexibacteraceae</taxon>
        <taxon>Conexibacter</taxon>
    </lineage>
</organism>
<sequence>MQATTEAAMQVREGMSATSLTVGPGHTLREAAEQMHAKRVGSAIVLDPEQPGPGLLTERDVLAALGRGLDPDRELVADHLTSDLVFAAPDWSLEQAACEMVRGGFRHLIVVEGGELVGVLSMRDVVRCWTEDGAVCAVPLAGGAAAAR</sequence>
<evidence type="ECO:0000256" key="1">
    <source>
        <dbReference type="ARBA" id="ARBA00023122"/>
    </source>
</evidence>
<dbReference type="InterPro" id="IPR000644">
    <property type="entry name" value="CBS_dom"/>
</dbReference>
<dbReference type="PANTHER" id="PTHR43080:SF2">
    <property type="entry name" value="CBS DOMAIN-CONTAINING PROTEIN"/>
    <property type="match status" value="1"/>
</dbReference>
<feature type="domain" description="CBS" evidence="3">
    <location>
        <begin position="15"/>
        <end position="71"/>
    </location>
</feature>
<dbReference type="Proteomes" id="UP000585272">
    <property type="component" value="Unassembled WGS sequence"/>
</dbReference>
<dbReference type="SMART" id="SM00116">
    <property type="entry name" value="CBS"/>
    <property type="match status" value="2"/>
</dbReference>
<evidence type="ECO:0000313" key="4">
    <source>
        <dbReference type="EMBL" id="MBB4662449.1"/>
    </source>
</evidence>
<proteinExistence type="predicted"/>
<evidence type="ECO:0000256" key="2">
    <source>
        <dbReference type="PROSITE-ProRule" id="PRU00703"/>
    </source>
</evidence>
<keyword evidence="1 2" id="KW-0129">CBS domain</keyword>
<keyword evidence="5" id="KW-1185">Reference proteome</keyword>
<dbReference type="InterPro" id="IPR051257">
    <property type="entry name" value="Diverse_CBS-Domain"/>
</dbReference>
<dbReference type="SUPFAM" id="SSF54631">
    <property type="entry name" value="CBS-domain pair"/>
    <property type="match status" value="1"/>
</dbReference>
<dbReference type="PROSITE" id="PS51371">
    <property type="entry name" value="CBS"/>
    <property type="match status" value="2"/>
</dbReference>
<reference evidence="4 5" key="1">
    <citation type="submission" date="2020-08" db="EMBL/GenBank/DDBJ databases">
        <title>Genomic Encyclopedia of Archaeal and Bacterial Type Strains, Phase II (KMG-II): from individual species to whole genera.</title>
        <authorList>
            <person name="Goeker M."/>
        </authorList>
    </citation>
    <scope>NUCLEOTIDE SEQUENCE [LARGE SCALE GENOMIC DNA]</scope>
    <source>
        <strain evidence="4 5">DSM 23288</strain>
    </source>
</reference>
<dbReference type="AlphaFoldDB" id="A0A840IC32"/>
<evidence type="ECO:0000259" key="3">
    <source>
        <dbReference type="PROSITE" id="PS51371"/>
    </source>
</evidence>
<dbReference type="PANTHER" id="PTHR43080">
    <property type="entry name" value="CBS DOMAIN-CONTAINING PROTEIN CBSX3, MITOCHONDRIAL"/>
    <property type="match status" value="1"/>
</dbReference>
<dbReference type="InterPro" id="IPR046342">
    <property type="entry name" value="CBS_dom_sf"/>
</dbReference>
<dbReference type="EMBL" id="JACHNU010000002">
    <property type="protein sequence ID" value="MBB4662449.1"/>
    <property type="molecule type" value="Genomic_DNA"/>
</dbReference>
<protein>
    <submittedName>
        <fullName evidence="4">CBS domain-containing protein</fullName>
    </submittedName>
</protein>